<dbReference type="InterPro" id="IPR020080">
    <property type="entry name" value="OM_adhesin/peptidase_omptin"/>
</dbReference>
<dbReference type="AlphaFoldDB" id="A0A841JG27"/>
<dbReference type="InterPro" id="IPR053724">
    <property type="entry name" value="OMP_A26_sf"/>
</dbReference>
<proteinExistence type="predicted"/>
<dbReference type="Gene3D" id="2.40.128.90">
    <property type="entry name" value="OMPT-like"/>
    <property type="match status" value="1"/>
</dbReference>
<comment type="caution">
    <text evidence="2">The sequence shown here is derived from an EMBL/GenBank/DDBJ whole genome shotgun (WGS) entry which is preliminary data.</text>
</comment>
<dbReference type="Pfam" id="PF17251">
    <property type="entry name" value="Pom"/>
    <property type="match status" value="1"/>
</dbReference>
<gene>
    <name evidence="2" type="ORF">HDF22_003630</name>
</gene>
<dbReference type="InterPro" id="IPR035163">
    <property type="entry name" value="Pom"/>
</dbReference>
<evidence type="ECO:0000313" key="3">
    <source>
        <dbReference type="Proteomes" id="UP000548326"/>
    </source>
</evidence>
<accession>A0A841JG27</accession>
<dbReference type="EMBL" id="JACHCA010000009">
    <property type="protein sequence ID" value="MBB6129504.1"/>
    <property type="molecule type" value="Genomic_DNA"/>
</dbReference>
<reference evidence="2 3" key="1">
    <citation type="submission" date="2020-08" db="EMBL/GenBank/DDBJ databases">
        <title>Genomic Encyclopedia of Type Strains, Phase IV (KMG-V): Genome sequencing to study the core and pangenomes of soil and plant-associated prokaryotes.</title>
        <authorList>
            <person name="Whitman W."/>
        </authorList>
    </citation>
    <scope>NUCLEOTIDE SEQUENCE [LARGE SCALE GENOMIC DNA]</scope>
    <source>
        <strain evidence="2 3">MP601</strain>
    </source>
</reference>
<dbReference type="RefSeq" id="WP_183588579.1">
    <property type="nucleotide sequence ID" value="NZ_JACHCA010000009.1"/>
</dbReference>
<name>A0A841JG27_9SPHI</name>
<dbReference type="Proteomes" id="UP000548326">
    <property type="component" value="Unassembled WGS sequence"/>
</dbReference>
<feature type="domain" description="Protochlamydia outer membrane protein" evidence="1">
    <location>
        <begin position="31"/>
        <end position="293"/>
    </location>
</feature>
<sequence>MKKFIGFCFAFVNGISSLYAQSIEKKLQVSLSTGYQQQNFHWSIAGNLNGQNPNIYSELKWQHLGGQNIAANVQWNVWKRFSLYASYNRQSISSGSVTDTDYGADNLTNPTYHETFNADEGNTSLWNAGAGFILINNERFSLIPYVGYTMSKQSLHLLDRTGNFPDLNSTYQPNWKGAFLKVTSSVRIIKNLKFAADVTYNQVTYNSKANWNLIQTFQHPVSYRHHADGYGIEAGGQFVYTIYRNLSIHAGAGYFNWQTGNGTDELYLNNGQVDKTQLNEVVNSGFRVQGGVGLSF</sequence>
<organism evidence="2 3">
    <name type="scientific">Mucilaginibacter lappiensis</name>
    <dbReference type="NCBI Taxonomy" id="354630"/>
    <lineage>
        <taxon>Bacteria</taxon>
        <taxon>Pseudomonadati</taxon>
        <taxon>Bacteroidota</taxon>
        <taxon>Sphingobacteriia</taxon>
        <taxon>Sphingobacteriales</taxon>
        <taxon>Sphingobacteriaceae</taxon>
        <taxon>Mucilaginibacter</taxon>
    </lineage>
</organism>
<dbReference type="GO" id="GO:0004190">
    <property type="term" value="F:aspartic-type endopeptidase activity"/>
    <property type="evidence" value="ECO:0007669"/>
    <property type="project" value="InterPro"/>
</dbReference>
<protein>
    <recommendedName>
        <fullName evidence="1">Protochlamydia outer membrane protein domain-containing protein</fullName>
    </recommendedName>
</protein>
<evidence type="ECO:0000313" key="2">
    <source>
        <dbReference type="EMBL" id="MBB6129504.1"/>
    </source>
</evidence>
<evidence type="ECO:0000259" key="1">
    <source>
        <dbReference type="Pfam" id="PF17251"/>
    </source>
</evidence>
<dbReference type="SUPFAM" id="SSF69917">
    <property type="entry name" value="OMPT-like"/>
    <property type="match status" value="1"/>
</dbReference>